<feature type="binding site" evidence="18">
    <location>
        <position position="121"/>
    </location>
    <ligand>
        <name>K(+)</name>
        <dbReference type="ChEBI" id="CHEBI:29103"/>
    </ligand>
</feature>
<evidence type="ECO:0000256" key="1">
    <source>
        <dbReference type="ARBA" id="ARBA00000013"/>
    </source>
</evidence>
<keyword evidence="8 17" id="KW-0521">NADP</keyword>
<evidence type="ECO:0000259" key="20">
    <source>
        <dbReference type="PROSITE" id="PS51383"/>
    </source>
</evidence>
<feature type="binding site" evidence="18">
    <location>
        <position position="59"/>
    </location>
    <ligand>
        <name>K(+)</name>
        <dbReference type="ChEBI" id="CHEBI:29103"/>
    </ligand>
</feature>
<dbReference type="EC" id="4.2.1.136" evidence="19"/>
<dbReference type="Gene3D" id="3.40.1190.20">
    <property type="match status" value="1"/>
</dbReference>
<keyword evidence="13" id="KW-0511">Multifunctional enzyme</keyword>
<comment type="similarity">
    <text evidence="18">Belongs to the NnrE/AIBP family.</text>
</comment>
<evidence type="ECO:0000256" key="7">
    <source>
        <dbReference type="ARBA" id="ARBA00022840"/>
    </source>
</evidence>
<dbReference type="InterPro" id="IPR004443">
    <property type="entry name" value="YjeF_N_dom"/>
</dbReference>
<evidence type="ECO:0000256" key="15">
    <source>
        <dbReference type="ARBA" id="ARBA00048238"/>
    </source>
</evidence>
<evidence type="ECO:0000256" key="8">
    <source>
        <dbReference type="ARBA" id="ARBA00022857"/>
    </source>
</evidence>
<dbReference type="PROSITE" id="PS51385">
    <property type="entry name" value="YJEF_N"/>
    <property type="match status" value="1"/>
</dbReference>
<feature type="domain" description="YjeF N-terminal" evidence="21">
    <location>
        <begin position="9"/>
        <end position="216"/>
    </location>
</feature>
<feature type="binding site" evidence="17">
    <location>
        <position position="450"/>
    </location>
    <ligand>
        <name>(6S)-NADPHX</name>
        <dbReference type="ChEBI" id="CHEBI:64076"/>
    </ligand>
</feature>
<sequence length="512" mass="53679">MYIVSTTQMRQIEEACVKQGITTETLMDNAGRAVAVFARCLLEKQNGCRVVILAGAGDNGGDGLVAGRYLAAWDKQVSIFAPFTGASKNKTASGGLKIPENIFTDLAELKEHLREADLVIDALLGTGVNRSLEGVYRQALQLTADVKNTRPEMQILALDLPSGLNADTGQADEACLKADFTLSLGIAKQGLFTHRGLELSGAVSVADIGIPPELTSDIHTRLVEKDWVKGVLPVRPPHANKGSFGRVMIVAGSDRYIGAAMLAGSAAMRIGAGLVTLALPQSLTGAVAAKIPEATYLPLPEVSCGNPGSFASRLILSELGKYDVLLIGPGLGQSPYAARLVTEVLSNLPEGLKVVIDADALNILAAIPRWWLEYSFDAILTPHPGEMARLAKTTAEAVQSDRFGICRESARKWGKTIILKGAGTIVSSPEGETLCNPAANPVLASAGTGDVLAGIISGLLGQGLNLFEAAGLGVYLHSLSGETLRSEMGDAGVLASDLLLKLPAVIKELKQS</sequence>
<name>A0A0V8M4Q2_9CHLR</name>
<evidence type="ECO:0000256" key="4">
    <source>
        <dbReference type="ARBA" id="ARBA00009524"/>
    </source>
</evidence>
<comment type="caution">
    <text evidence="22">The sequence shown here is derived from an EMBL/GenBank/DDBJ whole genome shotgun (WGS) entry which is preliminary data.</text>
</comment>
<evidence type="ECO:0000256" key="13">
    <source>
        <dbReference type="ARBA" id="ARBA00023268"/>
    </source>
</evidence>
<dbReference type="GO" id="GO:0110051">
    <property type="term" value="P:metabolite repair"/>
    <property type="evidence" value="ECO:0007669"/>
    <property type="project" value="TreeGrafter"/>
</dbReference>
<dbReference type="PROSITE" id="PS51383">
    <property type="entry name" value="YJEF_C_3"/>
    <property type="match status" value="1"/>
</dbReference>
<comment type="cofactor">
    <cofactor evidence="18 19">
        <name>K(+)</name>
        <dbReference type="ChEBI" id="CHEBI:29103"/>
    </cofactor>
    <text evidence="18 19">Binds 1 potassium ion per subunit.</text>
</comment>
<comment type="function">
    <text evidence="18">Catalyzes the epimerization of the S- and R-forms of NAD(P)HX, a damaged form of NAD(P)H that is a result of enzymatic or heat-dependent hydration. This is a prerequisite for the S-specific NAD(P)H-hydrate dehydratase to allow the repair of both epimers of NAD(P)HX.</text>
</comment>
<dbReference type="PANTHER" id="PTHR12592">
    <property type="entry name" value="ATP-DEPENDENT (S)-NAD(P)H-HYDRATE DEHYDRATASE FAMILY MEMBER"/>
    <property type="match status" value="1"/>
</dbReference>
<comment type="subunit">
    <text evidence="17">Homotetramer.</text>
</comment>
<organism evidence="22 23">
    <name type="scientific">Dehalococcoides mccartyi</name>
    <dbReference type="NCBI Taxonomy" id="61435"/>
    <lineage>
        <taxon>Bacteria</taxon>
        <taxon>Bacillati</taxon>
        <taxon>Chloroflexota</taxon>
        <taxon>Dehalococcoidia</taxon>
        <taxon>Dehalococcoidales</taxon>
        <taxon>Dehalococcoidaceae</taxon>
        <taxon>Dehalococcoides</taxon>
    </lineage>
</organism>
<dbReference type="HAMAP" id="MF_01966">
    <property type="entry name" value="NADHX_epimerase"/>
    <property type="match status" value="1"/>
</dbReference>
<keyword evidence="5 18" id="KW-0479">Metal-binding</keyword>
<dbReference type="GO" id="GO:0046496">
    <property type="term" value="P:nicotinamide nucleotide metabolic process"/>
    <property type="evidence" value="ECO:0007669"/>
    <property type="project" value="UniProtKB-UniRule"/>
</dbReference>
<evidence type="ECO:0000256" key="12">
    <source>
        <dbReference type="ARBA" id="ARBA00023239"/>
    </source>
</evidence>
<comment type="similarity">
    <text evidence="3 19">In the N-terminal section; belongs to the NnrE/AIBP family.</text>
</comment>
<keyword evidence="22" id="KW-0808">Transferase</keyword>
<keyword evidence="10 17" id="KW-0520">NAD</keyword>
<dbReference type="GO" id="GO:0005524">
    <property type="term" value="F:ATP binding"/>
    <property type="evidence" value="ECO:0007669"/>
    <property type="project" value="UniProtKB-UniRule"/>
</dbReference>
<feature type="binding site" evidence="17">
    <location>
        <begin position="420"/>
        <end position="424"/>
    </location>
    <ligand>
        <name>AMP</name>
        <dbReference type="ChEBI" id="CHEBI:456215"/>
    </ligand>
</feature>
<feature type="binding site" evidence="18">
    <location>
        <begin position="58"/>
        <end position="62"/>
    </location>
    <ligand>
        <name>(6S)-NADPHX</name>
        <dbReference type="ChEBI" id="CHEBI:64076"/>
    </ligand>
</feature>
<dbReference type="CDD" id="cd01171">
    <property type="entry name" value="YXKO-related"/>
    <property type="match status" value="1"/>
</dbReference>
<feature type="binding site" evidence="18">
    <location>
        <begin position="125"/>
        <end position="131"/>
    </location>
    <ligand>
        <name>(6S)-NADPHX</name>
        <dbReference type="ChEBI" id="CHEBI:64076"/>
    </ligand>
</feature>
<evidence type="ECO:0000256" key="3">
    <source>
        <dbReference type="ARBA" id="ARBA00006001"/>
    </source>
</evidence>
<comment type="similarity">
    <text evidence="4 19">In the C-terminal section; belongs to the NnrD/CARKD family.</text>
</comment>
<dbReference type="GO" id="GO:0046872">
    <property type="term" value="F:metal ion binding"/>
    <property type="evidence" value="ECO:0007669"/>
    <property type="project" value="UniProtKB-UniRule"/>
</dbReference>
<dbReference type="InterPro" id="IPR000631">
    <property type="entry name" value="CARKD"/>
</dbReference>
<dbReference type="EMBL" id="JGYD01000010">
    <property type="protein sequence ID" value="KSV18759.1"/>
    <property type="molecule type" value="Genomic_DNA"/>
</dbReference>
<dbReference type="GO" id="GO:0016301">
    <property type="term" value="F:kinase activity"/>
    <property type="evidence" value="ECO:0007669"/>
    <property type="project" value="UniProtKB-KW"/>
</dbReference>
<comment type="catalytic activity">
    <reaction evidence="15 17 19">
        <text>(6S)-NADHX + ADP = AMP + phosphate + NADH + H(+)</text>
        <dbReference type="Rhea" id="RHEA:32223"/>
        <dbReference type="ChEBI" id="CHEBI:15378"/>
        <dbReference type="ChEBI" id="CHEBI:43474"/>
        <dbReference type="ChEBI" id="CHEBI:57945"/>
        <dbReference type="ChEBI" id="CHEBI:64074"/>
        <dbReference type="ChEBI" id="CHEBI:456215"/>
        <dbReference type="ChEBI" id="CHEBI:456216"/>
        <dbReference type="EC" id="4.2.1.136"/>
    </reaction>
</comment>
<dbReference type="Gene3D" id="3.40.50.10260">
    <property type="entry name" value="YjeF N-terminal domain"/>
    <property type="match status" value="1"/>
</dbReference>
<feature type="binding site" evidence="17">
    <location>
        <position position="259"/>
    </location>
    <ligand>
        <name>(6S)-NADPHX</name>
        <dbReference type="ChEBI" id="CHEBI:64076"/>
    </ligand>
</feature>
<comment type="function">
    <text evidence="17">Catalyzes the dehydration of the S-form of NAD(P)HX at the expense of ADP, which is converted to AMP. Together with NAD(P)HX epimerase, which catalyzes the epimerization of the S- and R-forms, the enzyme allows the repair of both epimers of NAD(P)HX, a damaged form of NAD(P)H that is a result of enzymatic or heat-dependent hydration.</text>
</comment>
<dbReference type="InterPro" id="IPR030677">
    <property type="entry name" value="Nnr"/>
</dbReference>
<dbReference type="SUPFAM" id="SSF53613">
    <property type="entry name" value="Ribokinase-like"/>
    <property type="match status" value="1"/>
</dbReference>
<feature type="binding site" evidence="18">
    <location>
        <position position="159"/>
    </location>
    <ligand>
        <name>(6S)-NADPHX</name>
        <dbReference type="ChEBI" id="CHEBI:64076"/>
    </ligand>
</feature>
<dbReference type="SUPFAM" id="SSF64153">
    <property type="entry name" value="YjeF N-terminal domain-like"/>
    <property type="match status" value="1"/>
</dbReference>
<keyword evidence="11 18" id="KW-0413">Isomerase</keyword>
<dbReference type="InterPro" id="IPR036652">
    <property type="entry name" value="YjeF_N_dom_sf"/>
</dbReference>
<evidence type="ECO:0000313" key="22">
    <source>
        <dbReference type="EMBL" id="KSV18759.1"/>
    </source>
</evidence>
<comment type="catalytic activity">
    <reaction evidence="2 18 19">
        <text>(6R)-NADPHX = (6S)-NADPHX</text>
        <dbReference type="Rhea" id="RHEA:32227"/>
        <dbReference type="ChEBI" id="CHEBI:64076"/>
        <dbReference type="ChEBI" id="CHEBI:64077"/>
        <dbReference type="EC" id="5.1.99.6"/>
    </reaction>
</comment>
<comment type="catalytic activity">
    <reaction evidence="16 17 19">
        <text>(6S)-NADPHX + ADP = AMP + phosphate + NADPH + H(+)</text>
        <dbReference type="Rhea" id="RHEA:32235"/>
        <dbReference type="ChEBI" id="CHEBI:15378"/>
        <dbReference type="ChEBI" id="CHEBI:43474"/>
        <dbReference type="ChEBI" id="CHEBI:57783"/>
        <dbReference type="ChEBI" id="CHEBI:64076"/>
        <dbReference type="ChEBI" id="CHEBI:456215"/>
        <dbReference type="ChEBI" id="CHEBI:456216"/>
        <dbReference type="EC" id="4.2.1.136"/>
    </reaction>
</comment>
<dbReference type="Pfam" id="PF01256">
    <property type="entry name" value="Carb_kinase"/>
    <property type="match status" value="1"/>
</dbReference>
<feature type="binding site" evidence="17">
    <location>
        <position position="449"/>
    </location>
    <ligand>
        <name>AMP</name>
        <dbReference type="ChEBI" id="CHEBI:456215"/>
    </ligand>
</feature>
<dbReference type="EC" id="5.1.99.6" evidence="19"/>
<evidence type="ECO:0000256" key="9">
    <source>
        <dbReference type="ARBA" id="ARBA00022958"/>
    </source>
</evidence>
<dbReference type="NCBIfam" id="TIGR00196">
    <property type="entry name" value="yjeF_cterm"/>
    <property type="match status" value="1"/>
</dbReference>
<accession>A0A0V8M4Q2</accession>
<evidence type="ECO:0000256" key="11">
    <source>
        <dbReference type="ARBA" id="ARBA00023235"/>
    </source>
</evidence>
<evidence type="ECO:0000256" key="10">
    <source>
        <dbReference type="ARBA" id="ARBA00023027"/>
    </source>
</evidence>
<evidence type="ECO:0000256" key="6">
    <source>
        <dbReference type="ARBA" id="ARBA00022741"/>
    </source>
</evidence>
<dbReference type="OrthoDB" id="9806925at2"/>
<feature type="binding site" evidence="17">
    <location>
        <position position="330"/>
    </location>
    <ligand>
        <name>(6S)-NADPHX</name>
        <dbReference type="ChEBI" id="CHEBI:64076"/>
    </ligand>
</feature>
<dbReference type="NCBIfam" id="TIGR00197">
    <property type="entry name" value="yjeF_nterm"/>
    <property type="match status" value="1"/>
</dbReference>
<dbReference type="Proteomes" id="UP000053577">
    <property type="component" value="Unassembled WGS sequence"/>
</dbReference>
<protein>
    <recommendedName>
        <fullName evidence="19">Bifunctional NAD(P)H-hydrate repair enzyme</fullName>
    </recommendedName>
    <alternativeName>
        <fullName evidence="19">Nicotinamide nucleotide repair protein</fullName>
    </alternativeName>
    <domain>
        <recommendedName>
            <fullName evidence="19">ADP-dependent (S)-NAD(P)H-hydrate dehydratase</fullName>
            <ecNumber evidence="19">4.2.1.136</ecNumber>
        </recommendedName>
        <alternativeName>
            <fullName evidence="19">ADP-dependent NAD(P)HX dehydratase</fullName>
        </alternativeName>
    </domain>
    <domain>
        <recommendedName>
            <fullName evidence="19">NAD(P)H-hydrate epimerase</fullName>
            <ecNumber evidence="19">5.1.99.6</ecNumber>
        </recommendedName>
    </domain>
</protein>
<evidence type="ECO:0000256" key="14">
    <source>
        <dbReference type="ARBA" id="ARBA00025153"/>
    </source>
</evidence>
<comment type="function">
    <text evidence="14 19">Bifunctional enzyme that catalyzes the epimerization of the S- and R-forms of NAD(P)HX and the dehydration of the S-form of NAD(P)HX at the expense of ADP, which is converted to AMP. This allows the repair of both epimers of NAD(P)HX, a damaged form of NAD(P)H that is a result of enzymatic or heat-dependent hydration.</text>
</comment>
<feature type="binding site" evidence="18">
    <location>
        <position position="136"/>
    </location>
    <ligand>
        <name>(6S)-NADPHX</name>
        <dbReference type="ChEBI" id="CHEBI:64076"/>
    </ligand>
</feature>
<keyword evidence="6 17" id="KW-0547">Nucleotide-binding</keyword>
<reference evidence="22 23" key="1">
    <citation type="journal article" date="2015" name="Sci. Rep.">
        <title>A comparative genomics and reductive dehalogenase gene transcription study of two chloroethene-respiring bacteria, Dehalococcoides mccartyi strains MB and 11a.</title>
        <authorList>
            <person name="Low A."/>
            <person name="Shen Z."/>
            <person name="Cheng D."/>
            <person name="Rogers M.J."/>
            <person name="Lee P.K."/>
            <person name="He J."/>
        </authorList>
    </citation>
    <scope>NUCLEOTIDE SEQUENCE [LARGE SCALE GENOMIC DNA]</scope>
    <source>
        <strain evidence="22 23">MB</strain>
    </source>
</reference>
<gene>
    <name evidence="18" type="primary">nnrE</name>
    <name evidence="17" type="synonym">nnrD</name>
    <name evidence="22" type="ORF">DA01_01920</name>
</gene>
<evidence type="ECO:0000256" key="19">
    <source>
        <dbReference type="PIRNR" id="PIRNR017184"/>
    </source>
</evidence>
<comment type="similarity">
    <text evidence="17">Belongs to the NnrD/CARKD family.</text>
</comment>
<evidence type="ECO:0000313" key="23">
    <source>
        <dbReference type="Proteomes" id="UP000053577"/>
    </source>
</evidence>
<comment type="catalytic activity">
    <reaction evidence="1 18 19">
        <text>(6R)-NADHX = (6S)-NADHX</text>
        <dbReference type="Rhea" id="RHEA:32215"/>
        <dbReference type="ChEBI" id="CHEBI:64074"/>
        <dbReference type="ChEBI" id="CHEBI:64075"/>
        <dbReference type="EC" id="5.1.99.6"/>
    </reaction>
</comment>
<dbReference type="Pfam" id="PF03853">
    <property type="entry name" value="YjeF_N"/>
    <property type="match status" value="1"/>
</dbReference>
<keyword evidence="12 17" id="KW-0456">Lyase</keyword>
<evidence type="ECO:0000256" key="5">
    <source>
        <dbReference type="ARBA" id="ARBA00022723"/>
    </source>
</evidence>
<dbReference type="GO" id="GO:0052856">
    <property type="term" value="F:NAD(P)HX epimerase activity"/>
    <property type="evidence" value="ECO:0007669"/>
    <property type="project" value="UniProtKB-UniRule"/>
</dbReference>
<dbReference type="InterPro" id="IPR029056">
    <property type="entry name" value="Ribokinase-like"/>
</dbReference>
<comment type="cofactor">
    <cofactor evidence="17">
        <name>Mg(2+)</name>
        <dbReference type="ChEBI" id="CHEBI:18420"/>
    </cofactor>
</comment>
<feature type="domain" description="YjeF C-terminal" evidence="20">
    <location>
        <begin position="224"/>
        <end position="509"/>
    </location>
</feature>
<keyword evidence="9 18" id="KW-0630">Potassium</keyword>
<dbReference type="AlphaFoldDB" id="A0A0V8M4Q2"/>
<dbReference type="HAMAP" id="MF_01965">
    <property type="entry name" value="NADHX_dehydratase"/>
    <property type="match status" value="1"/>
</dbReference>
<evidence type="ECO:0000256" key="18">
    <source>
        <dbReference type="HAMAP-Rule" id="MF_01966"/>
    </source>
</evidence>
<evidence type="ECO:0000259" key="21">
    <source>
        <dbReference type="PROSITE" id="PS51385"/>
    </source>
</evidence>
<evidence type="ECO:0000256" key="16">
    <source>
        <dbReference type="ARBA" id="ARBA00049209"/>
    </source>
</evidence>
<feature type="binding site" evidence="17">
    <location>
        <position position="383"/>
    </location>
    <ligand>
        <name>(6S)-NADPHX</name>
        <dbReference type="ChEBI" id="CHEBI:64076"/>
    </ligand>
</feature>
<evidence type="ECO:0000256" key="2">
    <source>
        <dbReference type="ARBA" id="ARBA00000909"/>
    </source>
</evidence>
<dbReference type="GO" id="GO:0052855">
    <property type="term" value="F:ADP-dependent NAD(P)H-hydrate dehydratase activity"/>
    <property type="evidence" value="ECO:0007669"/>
    <property type="project" value="UniProtKB-UniRule"/>
</dbReference>
<dbReference type="InterPro" id="IPR017953">
    <property type="entry name" value="Carbohydrate_kinase_pred_CS"/>
</dbReference>
<dbReference type="PROSITE" id="PS01050">
    <property type="entry name" value="YJEF_C_2"/>
    <property type="match status" value="1"/>
</dbReference>
<evidence type="ECO:0000256" key="17">
    <source>
        <dbReference type="HAMAP-Rule" id="MF_01965"/>
    </source>
</evidence>
<dbReference type="PANTHER" id="PTHR12592:SF0">
    <property type="entry name" value="ATP-DEPENDENT (S)-NAD(P)H-HYDRATE DEHYDRATASE"/>
    <property type="match status" value="1"/>
</dbReference>
<proteinExistence type="inferred from homology"/>
<keyword evidence="7 17" id="KW-0067">ATP-binding</keyword>
<feature type="binding site" evidence="18">
    <location>
        <position position="162"/>
    </location>
    <ligand>
        <name>K(+)</name>
        <dbReference type="ChEBI" id="CHEBI:29103"/>
    </ligand>
</feature>
<keyword evidence="22" id="KW-0418">Kinase</keyword>
<dbReference type="RefSeq" id="WP_058292200.1">
    <property type="nucleotide sequence ID" value="NZ_JGYD01000010.1"/>
</dbReference>
<dbReference type="PATRIC" id="fig|61435.5.peg.390"/>
<dbReference type="PIRSF" id="PIRSF017184">
    <property type="entry name" value="Nnr"/>
    <property type="match status" value="1"/>
</dbReference>